<keyword evidence="2" id="KW-1185">Reference proteome</keyword>
<dbReference type="EMBL" id="CM039434">
    <property type="protein sequence ID" value="KAI4324074.1"/>
    <property type="molecule type" value="Genomic_DNA"/>
</dbReference>
<proteinExistence type="predicted"/>
<comment type="caution">
    <text evidence="1">The sequence shown here is derived from an EMBL/GenBank/DDBJ whole genome shotgun (WGS) entry which is preliminary data.</text>
</comment>
<accession>A0ACB9MJE4</accession>
<gene>
    <name evidence="1" type="ORF">L6164_023639</name>
</gene>
<sequence length="802" mass="91761">RKSFAEAFRKHEEKFGADKEKVRRWRYSLREVANISGWDSKDWAEAELIECIVRDLYRKVQPNLNGNDLWMHDLLQEMGKNIVFLESPENPGKRSRLWSITDINNILAKNKGTKAIQGIVLYFPRGFETNETRALDLLRAYETDERRALDLLQGYETGERRALDLPQGYEACLHPDAFSKASQVKLLKLCKMQLPHGLNCLPSALKVLDWTECPLKSLPLTIELDELINLKLRRSKLETLWNGTKFLGSLKSIDMSFSMNVTGIPDISGVPNLEKLVLEGCEGLLKVHPSLGLHRSLVLVSFKDCKNLKYLPSKLEMSSMEDLILSGCSKVKQLPEFGESMEHLSSLTLSGTSIEELPLSLGCLIGLDVLNLQDCKNLCCLPSTIQNLKSLRILNISGCSRLSRLPENLKEIKSLMEVNASGTAIAEVPSCILDLEHLQKLSFEGCKRLESKTWINWLLELWSIPQVPMDFSFRLPRSFSTLPMLRILNLSYCNLSEGSIPGDIECLYFLERLDLSGNNFISLPNSISELSMLKFLHINCCKRLQSLPELPSKLEVLDARNSTSLKTFKSNFSKQCSLVPWSKNWIFNENYNTRDSYSTLNFWKRKSIYFPVGRVDLSYRLLVEDDMLQERLLAQKFHITIPGDKIPSWFDTQNSSSLATLRLQFPHNCSLTQWVGIAFSCVLVYKGYSYFRRSYHGYNICYDMDGVQFELPAVGSVGPRGEPNQPHLSIIYMSAIKLRERIYKNNDCREIEFRFDTRGLNVSSKIFGRGDRECLEVIGCGGRLVYDQDFEDWNKTIWAMQQ</sequence>
<reference evidence="1 2" key="1">
    <citation type="journal article" date="2022" name="DNA Res.">
        <title>Chromosomal-level genome assembly of the orchid tree Bauhinia variegata (Leguminosae; Cercidoideae) supports the allotetraploid origin hypothesis of Bauhinia.</title>
        <authorList>
            <person name="Zhong Y."/>
            <person name="Chen Y."/>
            <person name="Zheng D."/>
            <person name="Pang J."/>
            <person name="Liu Y."/>
            <person name="Luo S."/>
            <person name="Meng S."/>
            <person name="Qian L."/>
            <person name="Wei D."/>
            <person name="Dai S."/>
            <person name="Zhou R."/>
        </authorList>
    </citation>
    <scope>NUCLEOTIDE SEQUENCE [LARGE SCALE GENOMIC DNA]</scope>
    <source>
        <strain evidence="1">BV-YZ2020</strain>
    </source>
</reference>
<protein>
    <submittedName>
        <fullName evidence="1">Uncharacterized protein</fullName>
    </submittedName>
</protein>
<feature type="non-terminal residue" evidence="1">
    <location>
        <position position="1"/>
    </location>
</feature>
<evidence type="ECO:0000313" key="1">
    <source>
        <dbReference type="EMBL" id="KAI4324074.1"/>
    </source>
</evidence>
<evidence type="ECO:0000313" key="2">
    <source>
        <dbReference type="Proteomes" id="UP000828941"/>
    </source>
</evidence>
<dbReference type="Proteomes" id="UP000828941">
    <property type="component" value="Chromosome 9"/>
</dbReference>
<name>A0ACB9MJE4_BAUVA</name>
<organism evidence="1 2">
    <name type="scientific">Bauhinia variegata</name>
    <name type="common">Purple orchid tree</name>
    <name type="synonym">Phanera variegata</name>
    <dbReference type="NCBI Taxonomy" id="167791"/>
    <lineage>
        <taxon>Eukaryota</taxon>
        <taxon>Viridiplantae</taxon>
        <taxon>Streptophyta</taxon>
        <taxon>Embryophyta</taxon>
        <taxon>Tracheophyta</taxon>
        <taxon>Spermatophyta</taxon>
        <taxon>Magnoliopsida</taxon>
        <taxon>eudicotyledons</taxon>
        <taxon>Gunneridae</taxon>
        <taxon>Pentapetalae</taxon>
        <taxon>rosids</taxon>
        <taxon>fabids</taxon>
        <taxon>Fabales</taxon>
        <taxon>Fabaceae</taxon>
        <taxon>Cercidoideae</taxon>
        <taxon>Cercideae</taxon>
        <taxon>Bauhiniinae</taxon>
        <taxon>Bauhinia</taxon>
    </lineage>
</organism>